<feature type="transmembrane region" description="Helical" evidence="5">
    <location>
        <begin position="177"/>
        <end position="198"/>
    </location>
</feature>
<feature type="transmembrane region" description="Helical" evidence="5">
    <location>
        <begin position="90"/>
        <end position="112"/>
    </location>
</feature>
<feature type="transmembrane region" description="Helical" evidence="5">
    <location>
        <begin position="64"/>
        <end position="84"/>
    </location>
</feature>
<dbReference type="Pfam" id="PF00892">
    <property type="entry name" value="EamA"/>
    <property type="match status" value="2"/>
</dbReference>
<dbReference type="InterPro" id="IPR000620">
    <property type="entry name" value="EamA_dom"/>
</dbReference>
<feature type="transmembrane region" description="Helical" evidence="5">
    <location>
        <begin position="210"/>
        <end position="231"/>
    </location>
</feature>
<evidence type="ECO:0000259" key="6">
    <source>
        <dbReference type="Pfam" id="PF00892"/>
    </source>
</evidence>
<dbReference type="PANTHER" id="PTHR32322:SF2">
    <property type="entry name" value="EAMA DOMAIN-CONTAINING PROTEIN"/>
    <property type="match status" value="1"/>
</dbReference>
<keyword evidence="3 5" id="KW-1133">Transmembrane helix</keyword>
<feature type="transmembrane region" description="Helical" evidence="5">
    <location>
        <begin position="243"/>
        <end position="259"/>
    </location>
</feature>
<evidence type="ECO:0000313" key="7">
    <source>
        <dbReference type="EMBL" id="CAB4669786.1"/>
    </source>
</evidence>
<dbReference type="AlphaFoldDB" id="A0A6J6M710"/>
<feature type="domain" description="EamA" evidence="6">
    <location>
        <begin position="148"/>
        <end position="281"/>
    </location>
</feature>
<evidence type="ECO:0000256" key="2">
    <source>
        <dbReference type="ARBA" id="ARBA00022692"/>
    </source>
</evidence>
<feature type="domain" description="EamA" evidence="6">
    <location>
        <begin position="9"/>
        <end position="135"/>
    </location>
</feature>
<keyword evidence="4 5" id="KW-0472">Membrane</keyword>
<dbReference type="PANTHER" id="PTHR32322">
    <property type="entry name" value="INNER MEMBRANE TRANSPORTER"/>
    <property type="match status" value="1"/>
</dbReference>
<organism evidence="7">
    <name type="scientific">freshwater metagenome</name>
    <dbReference type="NCBI Taxonomy" id="449393"/>
    <lineage>
        <taxon>unclassified sequences</taxon>
        <taxon>metagenomes</taxon>
        <taxon>ecological metagenomes</taxon>
    </lineage>
</organism>
<dbReference type="SUPFAM" id="SSF103481">
    <property type="entry name" value="Multidrug resistance efflux transporter EmrE"/>
    <property type="match status" value="2"/>
</dbReference>
<evidence type="ECO:0000256" key="3">
    <source>
        <dbReference type="ARBA" id="ARBA00022989"/>
    </source>
</evidence>
<feature type="transmembrane region" description="Helical" evidence="5">
    <location>
        <begin position="121"/>
        <end position="139"/>
    </location>
</feature>
<accession>A0A6J6M710</accession>
<feature type="transmembrane region" description="Helical" evidence="5">
    <location>
        <begin position="31"/>
        <end position="52"/>
    </location>
</feature>
<dbReference type="GO" id="GO:0016020">
    <property type="term" value="C:membrane"/>
    <property type="evidence" value="ECO:0007669"/>
    <property type="project" value="UniProtKB-SubCell"/>
</dbReference>
<dbReference type="InterPro" id="IPR050638">
    <property type="entry name" value="AA-Vitamin_Transporters"/>
</dbReference>
<reference evidence="7" key="1">
    <citation type="submission" date="2020-05" db="EMBL/GenBank/DDBJ databases">
        <authorList>
            <person name="Chiriac C."/>
            <person name="Salcher M."/>
            <person name="Ghai R."/>
            <person name="Kavagutti S V."/>
        </authorList>
    </citation>
    <scope>NUCLEOTIDE SEQUENCE</scope>
</reference>
<evidence type="ECO:0000256" key="5">
    <source>
        <dbReference type="SAM" id="Phobius"/>
    </source>
</evidence>
<dbReference type="EMBL" id="CAEZWV010000011">
    <property type="protein sequence ID" value="CAB4669786.1"/>
    <property type="molecule type" value="Genomic_DNA"/>
</dbReference>
<keyword evidence="2 5" id="KW-0812">Transmembrane</keyword>
<protein>
    <submittedName>
        <fullName evidence="7">Unannotated protein</fullName>
    </submittedName>
</protein>
<evidence type="ECO:0000256" key="1">
    <source>
        <dbReference type="ARBA" id="ARBA00004141"/>
    </source>
</evidence>
<feature type="transmembrane region" description="Helical" evidence="5">
    <location>
        <begin position="265"/>
        <end position="282"/>
    </location>
</feature>
<name>A0A6J6M710_9ZZZZ</name>
<sequence length="293" mass="31001">MLKRWAPAIFVVLWSTGFVVARYGSEDAGPLTFLTVRTAISALVLWGVARLMREARLVRPQLSVQVCTGIGIHAMYLGGVWVAIDHGLPSGISALIAALHPVVTTVLSRVLLGEELPRRRVLGVCLGFVGVIAVVIEHGGAGEGVTLFAVIAMSIAVAGMAGGTLVQRRFATGTPLLGGTAVQYAATTVALGMLAVTWEGWQFQITARSMFSLAWSVIVLSVAAILIMLWLLHRQAAAQVSSLFFLTPALSTIEGALLFQERLHPLSVIGLVIAIVGVWLATSTPKSVTSLQT</sequence>
<evidence type="ECO:0000256" key="4">
    <source>
        <dbReference type="ARBA" id="ARBA00023136"/>
    </source>
</evidence>
<proteinExistence type="predicted"/>
<comment type="subcellular location">
    <subcellularLocation>
        <location evidence="1">Membrane</location>
        <topology evidence="1">Multi-pass membrane protein</topology>
    </subcellularLocation>
</comment>
<dbReference type="InterPro" id="IPR037185">
    <property type="entry name" value="EmrE-like"/>
</dbReference>
<feature type="transmembrane region" description="Helical" evidence="5">
    <location>
        <begin position="145"/>
        <end position="165"/>
    </location>
</feature>
<gene>
    <name evidence="7" type="ORF">UFOPK2295_00729</name>
</gene>